<evidence type="ECO:0000259" key="8">
    <source>
        <dbReference type="Pfam" id="PF14200"/>
    </source>
</evidence>
<organism evidence="9 10">
    <name type="scientific">Paenibacillus polymyxa</name>
    <name type="common">Bacillus polymyxa</name>
    <dbReference type="NCBI Taxonomy" id="1406"/>
    <lineage>
        <taxon>Bacteria</taxon>
        <taxon>Bacillati</taxon>
        <taxon>Bacillota</taxon>
        <taxon>Bacilli</taxon>
        <taxon>Bacillales</taxon>
        <taxon>Paenibacillaceae</taxon>
        <taxon>Paenibacillus</taxon>
    </lineage>
</organism>
<dbReference type="InterPro" id="IPR023296">
    <property type="entry name" value="Glyco_hydro_beta-prop_sf"/>
</dbReference>
<dbReference type="InterPro" id="IPR000772">
    <property type="entry name" value="Ricin_B_lectin"/>
</dbReference>
<dbReference type="SUPFAM" id="SSF49899">
    <property type="entry name" value="Concanavalin A-like lectins/glucanases"/>
    <property type="match status" value="1"/>
</dbReference>
<accession>A0A8I1LRX0</accession>
<dbReference type="PANTHER" id="PTHR42800:SF1">
    <property type="entry name" value="EXOINULINASE INUD (AFU_ORTHOLOGUE AFUA_5G00480)"/>
    <property type="match status" value="1"/>
</dbReference>
<dbReference type="RefSeq" id="WP_165148157.1">
    <property type="nucleotide sequence ID" value="NZ_JAEHFQ010000009.1"/>
</dbReference>
<dbReference type="PROSITE" id="PS50231">
    <property type="entry name" value="RICIN_B_LECTIN"/>
    <property type="match status" value="1"/>
</dbReference>
<evidence type="ECO:0000313" key="10">
    <source>
        <dbReference type="Proteomes" id="UP000650605"/>
    </source>
</evidence>
<dbReference type="InterPro" id="IPR001362">
    <property type="entry name" value="Glyco_hydro_32"/>
</dbReference>
<dbReference type="InterPro" id="IPR010496">
    <property type="entry name" value="AL/BT2_dom"/>
</dbReference>
<dbReference type="SUPFAM" id="SSF50370">
    <property type="entry name" value="Ricin B-like lectins"/>
    <property type="match status" value="1"/>
</dbReference>
<dbReference type="Pfam" id="PF14200">
    <property type="entry name" value="RicinB_lectin_2"/>
    <property type="match status" value="1"/>
</dbReference>
<feature type="domain" description="Glycosyl hydrolase family 32 N-terminal" evidence="5">
    <location>
        <begin position="396"/>
        <end position="709"/>
    </location>
</feature>
<feature type="signal peptide" evidence="4">
    <location>
        <begin position="1"/>
        <end position="26"/>
    </location>
</feature>
<dbReference type="InterPro" id="IPR013189">
    <property type="entry name" value="Glyco_hydro_32_C"/>
</dbReference>
<dbReference type="InterPro" id="IPR035992">
    <property type="entry name" value="Ricin_B-like_lectins"/>
</dbReference>
<feature type="domain" description="Glycosyl hydrolase family 32 C-terminal" evidence="7">
    <location>
        <begin position="713"/>
        <end position="866"/>
    </location>
</feature>
<protein>
    <submittedName>
        <fullName evidence="9">GH32 C-terminal domain-containing protein</fullName>
    </submittedName>
</protein>
<dbReference type="Pfam" id="PF06439">
    <property type="entry name" value="3keto-disac_hyd"/>
    <property type="match status" value="2"/>
</dbReference>
<dbReference type="SMART" id="SM00640">
    <property type="entry name" value="Glyco_32"/>
    <property type="match status" value="1"/>
</dbReference>
<dbReference type="Gene3D" id="2.115.10.20">
    <property type="entry name" value="Glycosyl hydrolase domain, family 43"/>
    <property type="match status" value="1"/>
</dbReference>
<evidence type="ECO:0000256" key="1">
    <source>
        <dbReference type="ARBA" id="ARBA00009902"/>
    </source>
</evidence>
<reference evidence="9" key="1">
    <citation type="submission" date="2020-12" db="EMBL/GenBank/DDBJ databases">
        <title>Paenibacillus polymyxa LMG 27872: a double-edged sword.</title>
        <authorList>
            <person name="Langendries S."/>
            <person name="Garcia Mendez S."/>
            <person name="Beirinckx S."/>
            <person name="Viaene T."/>
            <person name="Baeyen S."/>
            <person name="Goeminne G."/>
            <person name="Willems A."/>
            <person name="Debode J."/>
            <person name="Goormachtig S."/>
        </authorList>
    </citation>
    <scope>NUCLEOTIDE SEQUENCE</scope>
    <source>
        <strain evidence="9">LMG 27872</strain>
    </source>
</reference>
<dbReference type="Pfam" id="PF00251">
    <property type="entry name" value="Glyco_hydro_32N"/>
    <property type="match status" value="1"/>
</dbReference>
<keyword evidence="4" id="KW-0732">Signal</keyword>
<comment type="similarity">
    <text evidence="1">Belongs to the glycosyl hydrolase 32 family.</text>
</comment>
<dbReference type="GO" id="GO:0005987">
    <property type="term" value="P:sucrose catabolic process"/>
    <property type="evidence" value="ECO:0007669"/>
    <property type="project" value="TreeGrafter"/>
</dbReference>
<evidence type="ECO:0000313" key="9">
    <source>
        <dbReference type="EMBL" id="MBM0634675.1"/>
    </source>
</evidence>
<dbReference type="Pfam" id="PF08244">
    <property type="entry name" value="Glyco_hydro_32C"/>
    <property type="match status" value="1"/>
</dbReference>
<feature type="chain" id="PRO_5034938475" evidence="4">
    <location>
        <begin position="27"/>
        <end position="1270"/>
    </location>
</feature>
<gene>
    <name evidence="9" type="ORF">JDW19_16305</name>
</gene>
<dbReference type="Proteomes" id="UP000650605">
    <property type="component" value="Unassembled WGS sequence"/>
</dbReference>
<dbReference type="SUPFAM" id="SSF75005">
    <property type="entry name" value="Arabinanase/levansucrase/invertase"/>
    <property type="match status" value="1"/>
</dbReference>
<feature type="domain" description="Ricin B lectin" evidence="8">
    <location>
        <begin position="1172"/>
        <end position="1246"/>
    </location>
</feature>
<name>A0A8I1LRX0_PAEPO</name>
<dbReference type="GO" id="GO:0004575">
    <property type="term" value="F:sucrose alpha-glucosidase activity"/>
    <property type="evidence" value="ECO:0007669"/>
    <property type="project" value="TreeGrafter"/>
</dbReference>
<dbReference type="CDD" id="cd18622">
    <property type="entry name" value="GH32_Inu-like"/>
    <property type="match status" value="1"/>
</dbReference>
<dbReference type="PANTHER" id="PTHR42800">
    <property type="entry name" value="EXOINULINASE INUD (AFU_ORTHOLOGUE AFUA_5G00480)"/>
    <property type="match status" value="1"/>
</dbReference>
<proteinExistence type="inferred from homology"/>
<dbReference type="Gene3D" id="2.60.40.1080">
    <property type="match status" value="1"/>
</dbReference>
<dbReference type="InterPro" id="IPR013148">
    <property type="entry name" value="Glyco_hydro_32_N"/>
</dbReference>
<dbReference type="Gene3D" id="2.60.120.560">
    <property type="entry name" value="Exo-inulinase, domain 1"/>
    <property type="match status" value="4"/>
</dbReference>
<evidence type="ECO:0000259" key="7">
    <source>
        <dbReference type="Pfam" id="PF08244"/>
    </source>
</evidence>
<sequence>MKKKFKAVLHILMVMAIIMTSSGVYAASPDTGWAARAEGNTVKSEKEGLSIFENVINLNTNLTGWQVKGNGKWGDAAEGLLLTSDPQEDVMAISETIADDFLYEADVMIKDMQADASLLFRSNEDGLNSYMLQIAPQSGIIRLKDAGSGAGKLNEEHPVSLKKGEIYHLKVKAEGASLKVYWGTQYKPVIDVQDSSYRSGRLGLHVWDGSALFQNITVSDLKGNLGLVLVKKGQWQPDLSGQKGTSVNQSKAQQIYSRQAADFVYEGTIVFRSDAAAALAFRSSTDGTRGYEATLVKEGEQVRVSLTKADGTAIAGSERPYPSLAGAKHYVEVKAMGNRIQVFVDGYTPPAIDVTDHSYSTGNAGLVVKKGSAYFQDAYVTESNNYYTETYRPQYHYTPIRGYASDPNGLVYFEGEYHLFHQDGGTWAHAVSKDMLSWKRLPIALPWNDYGHIWSGSAVADVTNTSGLFTDSGGKGLIAYYTSYNPDGPNGNQRIGLAYSKDQGRTWHYAKNRPIVVENPGKNGEEPGGWDFRDPKVIRDDEHNRWVMVVSGGDHIRFFTSANLLDWTLTDNWGYGDYVRGGVWECPDLFPLVVQETSEKKWVLMISTGANSATGGSDSEYFVGSLTAEGKFVNDNPAGKVLRTDFGKEYYASMSFSDMTDGRRVMLAWMSNWDYPFAFPTSGWKGGLTVPREVALVMTPDGLRLVQGPIKEMEHLRSRLFSVTDKMINPSSPNLLKGLVSGAYEIEAELEIPAGSNVTEFGFNLREGANQKTVVGYKPGESKLFVDRSASGATDFSNLFTTRHETGMKAENKRIQMRILVDESSVEVFANGGKVVFSEVIFPDPASREMSFYNQGGNVKIVSLSVNKLGSVWNSDNDSPLRIAMDTGDRELGIGQSETLRAAVENGPGNGVHPLEWKSSNAKVVGIKGAGASQATLMAKKEGESVITVSTPNGKASASLLVKVSGGEFHTSLSGWTPDPSMASWVLSKDGIRGRYSSDANYMAQEQAGDFTYEAELKLGTSGGAGSLLFRASEDGHSGYYLNLDPNMKSIRLFYKIDGRFEERQVLAKVPAFIQRGQTYKIKIQAEGPHIVVHMGGLKIMDLKDGTFAEGHFGLHVFGGSVSYQNVNVTGGKPAKLRVSSLVNVAFQKSIYTARLANGEAVSVQDANEASDQKWVFVPTEDDAGSYSIRTTSGQALDLDAEHNKIQLYSYLGYNNQRWIVHKNRDGSVVIISVYHNRALTISEDGSKLTLETPPTDEMRRNRWKVSSDF</sequence>
<dbReference type="Gene3D" id="2.80.10.50">
    <property type="match status" value="1"/>
</dbReference>
<comment type="caution">
    <text evidence="9">The sequence shown here is derived from an EMBL/GenBank/DDBJ whole genome shotgun (WGS) entry which is preliminary data.</text>
</comment>
<evidence type="ECO:0000259" key="6">
    <source>
        <dbReference type="Pfam" id="PF06439"/>
    </source>
</evidence>
<dbReference type="AlphaFoldDB" id="A0A8I1LRX0"/>
<evidence type="ECO:0000256" key="3">
    <source>
        <dbReference type="ARBA" id="ARBA00023295"/>
    </source>
</evidence>
<dbReference type="GO" id="GO:0005737">
    <property type="term" value="C:cytoplasm"/>
    <property type="evidence" value="ECO:0007669"/>
    <property type="project" value="TreeGrafter"/>
</dbReference>
<keyword evidence="3" id="KW-0326">Glycosidase</keyword>
<dbReference type="CDD" id="cd00161">
    <property type="entry name" value="beta-trefoil_Ricin-like"/>
    <property type="match status" value="1"/>
</dbReference>
<evidence type="ECO:0000256" key="4">
    <source>
        <dbReference type="SAM" id="SignalP"/>
    </source>
</evidence>
<evidence type="ECO:0000259" key="5">
    <source>
        <dbReference type="Pfam" id="PF00251"/>
    </source>
</evidence>
<evidence type="ECO:0000256" key="2">
    <source>
        <dbReference type="ARBA" id="ARBA00022801"/>
    </source>
</evidence>
<feature type="domain" description="3-keto-alpha-glucoside-1,2-lyase/3-keto-2-hydroxy-glucal hydratase" evidence="6">
    <location>
        <begin position="60"/>
        <end position="218"/>
    </location>
</feature>
<dbReference type="EMBL" id="JAEHFQ010000009">
    <property type="protein sequence ID" value="MBM0634675.1"/>
    <property type="molecule type" value="Genomic_DNA"/>
</dbReference>
<dbReference type="InterPro" id="IPR013320">
    <property type="entry name" value="ConA-like_dom_sf"/>
</dbReference>
<feature type="domain" description="3-keto-alpha-glucoside-1,2-lyase/3-keto-2-hydroxy-glucal hydratase" evidence="6">
    <location>
        <begin position="972"/>
        <end position="1129"/>
    </location>
</feature>
<keyword evidence="2" id="KW-0378">Hydrolase</keyword>